<dbReference type="AlphaFoldDB" id="A0A6A3IW74"/>
<dbReference type="EMBL" id="QXFT01002421">
    <property type="protein sequence ID" value="KAE9298537.1"/>
    <property type="molecule type" value="Genomic_DNA"/>
</dbReference>
<evidence type="ECO:0000313" key="3">
    <source>
        <dbReference type="Proteomes" id="UP000434957"/>
    </source>
</evidence>
<accession>A0A6A3IW74</accession>
<keyword evidence="3" id="KW-1185">Reference proteome</keyword>
<evidence type="ECO:0000313" key="4">
    <source>
        <dbReference type="Proteomes" id="UP000435112"/>
    </source>
</evidence>
<evidence type="ECO:0000313" key="2">
    <source>
        <dbReference type="EMBL" id="KAE9298537.1"/>
    </source>
</evidence>
<dbReference type="OrthoDB" id="10274815at2759"/>
<evidence type="ECO:0000313" key="1">
    <source>
        <dbReference type="EMBL" id="KAE8986072.1"/>
    </source>
</evidence>
<gene>
    <name evidence="1" type="ORF">PR002_g22458</name>
    <name evidence="2" type="ORF">PR003_g23213</name>
</gene>
<name>A0A6A3IW74_9STRA</name>
<protein>
    <submittedName>
        <fullName evidence="1">Uncharacterized protein</fullName>
    </submittedName>
</protein>
<sequence>MARQRRAHVAELAWRAGKLDPGLEPEASAAA</sequence>
<reference evidence="1 4" key="1">
    <citation type="submission" date="2018-09" db="EMBL/GenBank/DDBJ databases">
        <title>Genomic investigation of the strawberry pathogen Phytophthora fragariae indicates pathogenicity is determined by transcriptional variation in three key races.</title>
        <authorList>
            <person name="Adams T.M."/>
            <person name="Armitage A.D."/>
            <person name="Sobczyk M.K."/>
            <person name="Bates H.J."/>
            <person name="Dunwell J.M."/>
            <person name="Nellist C.F."/>
            <person name="Harrison R.J."/>
        </authorList>
    </citation>
    <scope>NUCLEOTIDE SEQUENCE [LARGE SCALE GENOMIC DNA]</scope>
    <source>
        <strain evidence="1 4">SCRP324</strain>
        <strain evidence="2 3">SCRP333</strain>
    </source>
</reference>
<dbReference type="Proteomes" id="UP000434957">
    <property type="component" value="Unassembled WGS sequence"/>
</dbReference>
<dbReference type="Proteomes" id="UP000435112">
    <property type="component" value="Unassembled WGS sequence"/>
</dbReference>
<proteinExistence type="predicted"/>
<dbReference type="EMBL" id="QXFU01002412">
    <property type="protein sequence ID" value="KAE8986072.1"/>
    <property type="molecule type" value="Genomic_DNA"/>
</dbReference>
<comment type="caution">
    <text evidence="1">The sequence shown here is derived from an EMBL/GenBank/DDBJ whole genome shotgun (WGS) entry which is preliminary data.</text>
</comment>
<organism evidence="1 4">
    <name type="scientific">Phytophthora rubi</name>
    <dbReference type="NCBI Taxonomy" id="129364"/>
    <lineage>
        <taxon>Eukaryota</taxon>
        <taxon>Sar</taxon>
        <taxon>Stramenopiles</taxon>
        <taxon>Oomycota</taxon>
        <taxon>Peronosporomycetes</taxon>
        <taxon>Peronosporales</taxon>
        <taxon>Peronosporaceae</taxon>
        <taxon>Phytophthora</taxon>
    </lineage>
</organism>